<keyword evidence="12" id="KW-1185">Reference proteome</keyword>
<comment type="catalytic activity">
    <reaction evidence="1">
        <text>ATP + protein L-histidine = ADP + protein N-phospho-L-histidine.</text>
        <dbReference type="EC" id="2.7.13.3"/>
    </reaction>
</comment>
<evidence type="ECO:0000259" key="8">
    <source>
        <dbReference type="PROSITE" id="PS50109"/>
    </source>
</evidence>
<dbReference type="Proteomes" id="UP001162889">
    <property type="component" value="Unassembled WGS sequence"/>
</dbReference>
<evidence type="ECO:0000313" key="9">
    <source>
        <dbReference type="EMBL" id="MBV6323958.1"/>
    </source>
</evidence>
<keyword evidence="6" id="KW-0067">ATP-binding</keyword>
<protein>
    <recommendedName>
        <fullName evidence="2">histidine kinase</fullName>
        <ecNumber evidence="2">2.7.13.3</ecNumber>
    </recommendedName>
</protein>
<reference evidence="10" key="2">
    <citation type="submission" date="2022-03" db="EMBL/GenBank/DDBJ databases">
        <title>Genome Encyclopedia of Bacteria and Archaea VI: Functional Genomics of Type Strains.</title>
        <authorList>
            <person name="Whitman W."/>
        </authorList>
    </citation>
    <scope>NUCLEOTIDE SEQUENCE</scope>
    <source>
        <strain evidence="10">HSC-15S17</strain>
    </source>
</reference>
<keyword evidence="4" id="KW-0547">Nucleotide-binding</keyword>
<organism evidence="9 11">
    <name type="scientific">Duganella violaceipulchra</name>
    <dbReference type="NCBI Taxonomy" id="2849652"/>
    <lineage>
        <taxon>Bacteria</taxon>
        <taxon>Pseudomonadati</taxon>
        <taxon>Pseudomonadota</taxon>
        <taxon>Betaproteobacteria</taxon>
        <taxon>Burkholderiales</taxon>
        <taxon>Oxalobacteraceae</taxon>
        <taxon>Telluria group</taxon>
        <taxon>Duganella</taxon>
    </lineage>
</organism>
<dbReference type="InterPro" id="IPR003661">
    <property type="entry name" value="HisK_dim/P_dom"/>
</dbReference>
<feature type="domain" description="Histidine kinase" evidence="8">
    <location>
        <begin position="255"/>
        <end position="469"/>
    </location>
</feature>
<dbReference type="PANTHER" id="PTHR44936:SF10">
    <property type="entry name" value="SENSOR PROTEIN RSTB"/>
    <property type="match status" value="1"/>
</dbReference>
<dbReference type="GO" id="GO:0005524">
    <property type="term" value="F:ATP binding"/>
    <property type="evidence" value="ECO:0007669"/>
    <property type="project" value="UniProtKB-KW"/>
</dbReference>
<proteinExistence type="predicted"/>
<gene>
    <name evidence="9" type="ORF">KVP70_23770</name>
    <name evidence="10" type="ORF">L1274_004806</name>
</gene>
<dbReference type="RefSeq" id="WP_217944916.1">
    <property type="nucleotide sequence ID" value="NZ_JAHTGR010000014.1"/>
</dbReference>
<dbReference type="PROSITE" id="PS50109">
    <property type="entry name" value="HIS_KIN"/>
    <property type="match status" value="1"/>
</dbReference>
<evidence type="ECO:0000256" key="2">
    <source>
        <dbReference type="ARBA" id="ARBA00012438"/>
    </source>
</evidence>
<evidence type="ECO:0000256" key="1">
    <source>
        <dbReference type="ARBA" id="ARBA00000085"/>
    </source>
</evidence>
<dbReference type="PANTHER" id="PTHR44936">
    <property type="entry name" value="SENSOR PROTEIN CREC"/>
    <property type="match status" value="1"/>
</dbReference>
<dbReference type="Proteomes" id="UP001155901">
    <property type="component" value="Unassembled WGS sequence"/>
</dbReference>
<comment type="caution">
    <text evidence="9">The sequence shown here is derived from an EMBL/GenBank/DDBJ whole genome shotgun (WGS) entry which is preliminary data.</text>
</comment>
<dbReference type="EMBL" id="JALJZU010000010">
    <property type="protein sequence ID" value="MCP2011060.1"/>
    <property type="molecule type" value="Genomic_DNA"/>
</dbReference>
<evidence type="ECO:0000256" key="5">
    <source>
        <dbReference type="ARBA" id="ARBA00022777"/>
    </source>
</evidence>
<dbReference type="GO" id="GO:0000155">
    <property type="term" value="F:phosphorelay sensor kinase activity"/>
    <property type="evidence" value="ECO:0007669"/>
    <property type="project" value="InterPro"/>
</dbReference>
<keyword evidence="5 9" id="KW-0418">Kinase</keyword>
<reference evidence="9" key="1">
    <citation type="submission" date="2021-07" db="EMBL/GenBank/DDBJ databases">
        <title>Characterization of violacein-producing bacteria and related species.</title>
        <authorList>
            <person name="Wilson H.S."/>
            <person name="De Leon M.E."/>
        </authorList>
    </citation>
    <scope>NUCLEOTIDE SEQUENCE</scope>
    <source>
        <strain evidence="9">HSC-15S17</strain>
    </source>
</reference>
<keyword evidence="7" id="KW-0472">Membrane</keyword>
<evidence type="ECO:0000256" key="7">
    <source>
        <dbReference type="SAM" id="Phobius"/>
    </source>
</evidence>
<name>A0AA41H8C9_9BURK</name>
<keyword evidence="7" id="KW-0812">Transmembrane</keyword>
<dbReference type="Pfam" id="PF02518">
    <property type="entry name" value="HATPase_c"/>
    <property type="match status" value="1"/>
</dbReference>
<evidence type="ECO:0000313" key="12">
    <source>
        <dbReference type="Proteomes" id="UP001162889"/>
    </source>
</evidence>
<dbReference type="Pfam" id="PF00512">
    <property type="entry name" value="HisKA"/>
    <property type="match status" value="1"/>
</dbReference>
<dbReference type="InterPro" id="IPR005467">
    <property type="entry name" value="His_kinase_dom"/>
</dbReference>
<feature type="transmembrane region" description="Helical" evidence="7">
    <location>
        <begin position="12"/>
        <end position="37"/>
    </location>
</feature>
<dbReference type="InterPro" id="IPR050980">
    <property type="entry name" value="2C_sensor_his_kinase"/>
</dbReference>
<keyword evidence="7" id="KW-1133">Transmembrane helix</keyword>
<evidence type="ECO:0000256" key="6">
    <source>
        <dbReference type="ARBA" id="ARBA00022840"/>
    </source>
</evidence>
<dbReference type="InterPro" id="IPR003594">
    <property type="entry name" value="HATPase_dom"/>
</dbReference>
<keyword evidence="3 10" id="KW-0808">Transferase</keyword>
<dbReference type="AlphaFoldDB" id="A0AA41H8C9"/>
<accession>A0AA41H8C9</accession>
<dbReference type="SMART" id="SM00387">
    <property type="entry name" value="HATPase_c"/>
    <property type="match status" value="1"/>
</dbReference>
<evidence type="ECO:0000313" key="11">
    <source>
        <dbReference type="Proteomes" id="UP001155901"/>
    </source>
</evidence>
<dbReference type="GO" id="GO:0005886">
    <property type="term" value="C:plasma membrane"/>
    <property type="evidence" value="ECO:0007669"/>
    <property type="project" value="UniProtKB-SubCell"/>
</dbReference>
<dbReference type="SMART" id="SM00388">
    <property type="entry name" value="HisKA"/>
    <property type="match status" value="1"/>
</dbReference>
<evidence type="ECO:0000256" key="4">
    <source>
        <dbReference type="ARBA" id="ARBA00022741"/>
    </source>
</evidence>
<evidence type="ECO:0000313" key="10">
    <source>
        <dbReference type="EMBL" id="MCP2011060.1"/>
    </source>
</evidence>
<sequence>MRKLIAVFEKTLFLRILACFWVAMGLITAIVIALTSLTATARRNFPDGVGPATLALQAAALLHQGGLPALRPWAEEIHDNHAMKVYVVDRDCIRMAGRRTQTRICDRIRAHVTQRKHTNIQSDALTTTALAGYRASWRDVHDLTAPDGARYMLTFLPCDSSYMDVLRDSSMRSLLLLLAIALSAPVCWLLARYIDHPMRQLALDAQALGDGYHPACTDARLLQRNDGCGFLARTFRRMADKITDQLQSRERLLGDVSHELRSPLTRLRLALELARRKTPHADAHFDRIERECSHMDTMIGQLLQLARLRNAPPELPEPLDLRDVVQQVVADARFEAANQERKINWRRPDYPLPVLGVPLLLRSVLENVVRNALRYAPFGSTIEVVAWRDASGVVAEIGDDGPGVADADLERLFQPFFRASQSDVLGKTGTGLGLAIAADVVNQHGGHIEARNRVAQSGLIVRIALPEMSIGDAPSVAD</sequence>
<dbReference type="EC" id="2.7.13.3" evidence="2"/>
<dbReference type="CDD" id="cd00082">
    <property type="entry name" value="HisKA"/>
    <property type="match status" value="1"/>
</dbReference>
<evidence type="ECO:0000256" key="3">
    <source>
        <dbReference type="ARBA" id="ARBA00022679"/>
    </source>
</evidence>
<dbReference type="EMBL" id="JAHTGR010000014">
    <property type="protein sequence ID" value="MBV6323958.1"/>
    <property type="molecule type" value="Genomic_DNA"/>
</dbReference>